<dbReference type="InParanoid" id="A0A6I8W977"/>
<keyword evidence="9" id="KW-1185">Reference proteome</keyword>
<dbReference type="KEGG" id="dpo:4814140"/>
<proteinExistence type="predicted"/>
<comment type="subcellular location">
    <subcellularLocation>
        <location evidence="1">Membrane</location>
        <topology evidence="1">Multi-pass membrane protein</topology>
    </subcellularLocation>
</comment>
<feature type="compositionally biased region" description="Basic and acidic residues" evidence="5">
    <location>
        <begin position="830"/>
        <end position="859"/>
    </location>
</feature>
<evidence type="ECO:0000256" key="1">
    <source>
        <dbReference type="ARBA" id="ARBA00004141"/>
    </source>
</evidence>
<feature type="compositionally biased region" description="Basic and acidic residues" evidence="5">
    <location>
        <begin position="40"/>
        <end position="52"/>
    </location>
</feature>
<evidence type="ECO:0000259" key="8">
    <source>
        <dbReference type="Pfam" id="PF26037"/>
    </source>
</evidence>
<accession>A0A6I8W977</accession>
<dbReference type="Proteomes" id="UP000001819">
    <property type="component" value="Chromosome X"/>
</dbReference>
<keyword evidence="3 6" id="KW-1133">Transmembrane helix</keyword>
<dbReference type="AlphaFoldDB" id="A0A6I8W977"/>
<feature type="transmembrane region" description="Helical" evidence="6">
    <location>
        <begin position="183"/>
        <end position="202"/>
    </location>
</feature>
<evidence type="ECO:0000313" key="10">
    <source>
        <dbReference type="RefSeq" id="XP_033239943.1"/>
    </source>
</evidence>
<dbReference type="InterPro" id="IPR051856">
    <property type="entry name" value="CSR-E3_Ligase_Protein"/>
</dbReference>
<evidence type="ECO:0000256" key="4">
    <source>
        <dbReference type="ARBA" id="ARBA00023136"/>
    </source>
</evidence>
<dbReference type="PANTHER" id="PTHR21041">
    <property type="entry name" value="DENDRITIC CELL-SPECIFIC TRANSMEMBRANE PROTEIN"/>
    <property type="match status" value="1"/>
</dbReference>
<evidence type="ECO:0000256" key="2">
    <source>
        <dbReference type="ARBA" id="ARBA00022692"/>
    </source>
</evidence>
<name>A0A6I8W977_DROPS</name>
<evidence type="ECO:0000256" key="5">
    <source>
        <dbReference type="SAM" id="MobiDB-lite"/>
    </source>
</evidence>
<evidence type="ECO:0000256" key="6">
    <source>
        <dbReference type="SAM" id="Phobius"/>
    </source>
</evidence>
<feature type="transmembrane region" description="Helical" evidence="6">
    <location>
        <begin position="410"/>
        <end position="431"/>
    </location>
</feature>
<dbReference type="PANTHER" id="PTHR21041:SF9">
    <property type="entry name" value="DENDRITIC CELL-SPECIFIC TRANSMEMBRANE PROTEIN-LIKE DOMAIN-CONTAINING PROTEIN"/>
    <property type="match status" value="1"/>
</dbReference>
<feature type="transmembrane region" description="Helical" evidence="6">
    <location>
        <begin position="498"/>
        <end position="522"/>
    </location>
</feature>
<keyword evidence="4 6" id="KW-0472">Membrane</keyword>
<dbReference type="Pfam" id="PF07782">
    <property type="entry name" value="DC_STAMP"/>
    <property type="match status" value="1"/>
</dbReference>
<feature type="region of interest" description="Disordered" evidence="5">
    <location>
        <begin position="830"/>
        <end position="878"/>
    </location>
</feature>
<dbReference type="Pfam" id="PF26039">
    <property type="entry name" value="Dcst2"/>
    <property type="match status" value="1"/>
</dbReference>
<feature type="transmembrane region" description="Helical" evidence="6">
    <location>
        <begin position="145"/>
        <end position="162"/>
    </location>
</feature>
<evidence type="ECO:0000256" key="3">
    <source>
        <dbReference type="ARBA" id="ARBA00022989"/>
    </source>
</evidence>
<dbReference type="GO" id="GO:0016020">
    <property type="term" value="C:membrane"/>
    <property type="evidence" value="ECO:0007669"/>
    <property type="project" value="UniProtKB-SubCell"/>
</dbReference>
<feature type="transmembrane region" description="Helical" evidence="6">
    <location>
        <begin position="112"/>
        <end position="133"/>
    </location>
</feature>
<dbReference type="InterPro" id="IPR012858">
    <property type="entry name" value="DC_STAMP-like"/>
</dbReference>
<dbReference type="InterPro" id="IPR058842">
    <property type="entry name" value="DCST1_C"/>
</dbReference>
<organism evidence="9 10">
    <name type="scientific">Drosophila pseudoobscura pseudoobscura</name>
    <name type="common">Fruit fly</name>
    <dbReference type="NCBI Taxonomy" id="46245"/>
    <lineage>
        <taxon>Eukaryota</taxon>
        <taxon>Metazoa</taxon>
        <taxon>Ecdysozoa</taxon>
        <taxon>Arthropoda</taxon>
        <taxon>Hexapoda</taxon>
        <taxon>Insecta</taxon>
        <taxon>Pterygota</taxon>
        <taxon>Neoptera</taxon>
        <taxon>Endopterygota</taxon>
        <taxon>Diptera</taxon>
        <taxon>Brachycera</taxon>
        <taxon>Muscomorpha</taxon>
        <taxon>Ephydroidea</taxon>
        <taxon>Drosophilidae</taxon>
        <taxon>Drosophila</taxon>
        <taxon>Sophophora</taxon>
    </lineage>
</organism>
<evidence type="ECO:0000313" key="9">
    <source>
        <dbReference type="Proteomes" id="UP000001819"/>
    </source>
</evidence>
<sequence length="878" mass="102220">MSNSEDDTRDTRGRDTRERKKFWTYYRGSSKSMPRKTQHRERMASKRVHVEGEDPENDEDIKQETKWNLRTSSTDGEAAIYQLHPESEEKVPEHYPSRDSFSVSGWDRRDKITLYMIAGYVLGILLVLIWYYQHPRRASLDLTEKWLLIVLLFLLMMILGYSRAARCVVALIFPTLGSHRGRALLIALAFFVAGTGPVMNIIRNIDIMGHSISCGQSRLRQALTPMQDIMGHPINIVEHSVQGTITEVRRIMESLDKVLKHLEEPIAEIHANFKSCGEWLRLQQGTFEQQMGTPYDRCLGAGSVSTHDCQTKFGAKRKECNVKDRFVWFCENLKPMASFFERNVQLHHEIFEEIFQRSKQSFINIRKIFEVSITFVGKQKINGTNDSLGRDSDVILEHEIGRTLEAQRRAFILFFVCLDLVVFILVFTVILRSIYFRMLYLGNHDFNNVYITHAFHVYDRRSEPFGVLPLRSVENIKFVKITSLRLLPEELQIMTRSILFLFITGMQLFLICFVDYCLYTMLSMMSHHAHQTAGLKPPAYTRIVITKGGLIGDILRSLVRAFEPYAKNLDVGTEKCLPVPGEPNIFRYYEVLVLCVLAWLLLIWEPYSLRVRHWVMARFYPIDAYRRVRHLHHRITEERMTFLKNSRRRARSMYIYSDGNQFMYLSWLSSLKIWCLSGCPSSFICKTCVICTKALTTMDHIYCETPNCRGVYCQRCFIDSNSHCILCNPPSLYWDYSDVTETEDSSDAVDDNDDDLVDDKHVDIKHVDIEHVDAKHVDIKHVEDKHVEDKHVDAKHVDAKHVDAKHVEDKHVDAKHVNVKHVHIKHVDTKHVDDKHVDNNHVDDKHVDNNRVDNNRVDNYRVGSVSDEPKKSIYKSRM</sequence>
<protein>
    <submittedName>
        <fullName evidence="10">DC-STAMP domain-containing protein 2 isoform X1</fullName>
    </submittedName>
</protein>
<reference evidence="10" key="1">
    <citation type="submission" date="2025-08" db="UniProtKB">
        <authorList>
            <consortium name="RefSeq"/>
        </authorList>
    </citation>
    <scope>IDENTIFICATION</scope>
    <source>
        <strain evidence="10">MV-25-SWS-2005</strain>
        <tissue evidence="10">Whole body</tissue>
    </source>
</reference>
<feature type="domain" description="Dendritic cell-specific transmembrane protein-like" evidence="7">
    <location>
        <begin position="446"/>
        <end position="632"/>
    </location>
</feature>
<feature type="transmembrane region" description="Helical" evidence="6">
    <location>
        <begin position="585"/>
        <end position="604"/>
    </location>
</feature>
<dbReference type="RefSeq" id="XP_033239943.1">
    <property type="nucleotide sequence ID" value="XM_033384052.1"/>
</dbReference>
<feature type="region of interest" description="Disordered" evidence="5">
    <location>
        <begin position="28"/>
        <end position="60"/>
    </location>
</feature>
<keyword evidence="2 6" id="KW-0812">Transmembrane</keyword>
<evidence type="ECO:0000259" key="7">
    <source>
        <dbReference type="Pfam" id="PF07782"/>
    </source>
</evidence>
<feature type="domain" description="E3 ubiquitin-protein ligase DCST1-like C-terminal" evidence="8">
    <location>
        <begin position="686"/>
        <end position="730"/>
    </location>
</feature>
<dbReference type="Pfam" id="PF26037">
    <property type="entry name" value="zf-RING_DCST1_C"/>
    <property type="match status" value="1"/>
</dbReference>
<gene>
    <name evidence="10" type="primary">LOC4814140</name>
</gene>